<evidence type="ECO:0000313" key="2">
    <source>
        <dbReference type="EMBL" id="PWE18054.1"/>
    </source>
</evidence>
<evidence type="ECO:0000313" key="3">
    <source>
        <dbReference type="Proteomes" id="UP000245168"/>
    </source>
</evidence>
<keyword evidence="2" id="KW-0489">Methyltransferase</keyword>
<proteinExistence type="predicted"/>
<dbReference type="Gene3D" id="3.40.50.150">
    <property type="entry name" value="Vaccinia Virus protein VP39"/>
    <property type="match status" value="1"/>
</dbReference>
<protein>
    <submittedName>
        <fullName evidence="2">SAM-dependent methyltransferase</fullName>
    </submittedName>
</protein>
<dbReference type="GO" id="GO:0010420">
    <property type="term" value="F:polyprenyldihydroxybenzoate methyltransferase activity"/>
    <property type="evidence" value="ECO:0007669"/>
    <property type="project" value="TreeGrafter"/>
</dbReference>
<evidence type="ECO:0000259" key="1">
    <source>
        <dbReference type="Pfam" id="PF08241"/>
    </source>
</evidence>
<keyword evidence="2" id="KW-0808">Transferase</keyword>
<dbReference type="AlphaFoldDB" id="A0A2U2BVR3"/>
<dbReference type="GO" id="GO:0032259">
    <property type="term" value="P:methylation"/>
    <property type="evidence" value="ECO:0007669"/>
    <property type="project" value="UniProtKB-KW"/>
</dbReference>
<dbReference type="InterPro" id="IPR029063">
    <property type="entry name" value="SAM-dependent_MTases_sf"/>
</dbReference>
<reference evidence="3" key="1">
    <citation type="submission" date="2018-05" db="EMBL/GenBank/DDBJ databases">
        <authorList>
            <person name="Liu B.-T."/>
        </authorList>
    </citation>
    <scope>NUCLEOTIDE SEQUENCE [LARGE SCALE GENOMIC DNA]</scope>
    <source>
        <strain evidence="3">WD6-1</strain>
    </source>
</reference>
<dbReference type="CDD" id="cd02440">
    <property type="entry name" value="AdoMet_MTases"/>
    <property type="match status" value="1"/>
</dbReference>
<dbReference type="SUPFAM" id="SSF53335">
    <property type="entry name" value="S-adenosyl-L-methionine-dependent methyltransferases"/>
    <property type="match status" value="1"/>
</dbReference>
<dbReference type="RefSeq" id="WP_109251328.1">
    <property type="nucleotide sequence ID" value="NZ_QEXV01000001.1"/>
</dbReference>
<dbReference type="Pfam" id="PF08241">
    <property type="entry name" value="Methyltransf_11"/>
    <property type="match status" value="1"/>
</dbReference>
<gene>
    <name evidence="2" type="ORF">DDZ18_00090</name>
</gene>
<dbReference type="PANTHER" id="PTHR43464:SF23">
    <property type="entry name" value="JUVENILE HORMONE ACID O-METHYLTRANSFERASE"/>
    <property type="match status" value="1"/>
</dbReference>
<accession>A0A2U2BVR3</accession>
<name>A0A2U2BVR3_9PROT</name>
<keyword evidence="3" id="KW-1185">Reference proteome</keyword>
<dbReference type="PANTHER" id="PTHR43464">
    <property type="entry name" value="METHYLTRANSFERASE"/>
    <property type="match status" value="1"/>
</dbReference>
<comment type="caution">
    <text evidence="2">The sequence shown here is derived from an EMBL/GenBank/DDBJ whole genome shotgun (WGS) entry which is preliminary data.</text>
</comment>
<sequence length="205" mass="22322">MTATSENPILNRIYTMDGGPEECVDAYKDWAKSYDKDTVEGMGYVAPRIVAETVAELVDGDAVVLDAGCGTGLAGVELAERGFKTIDGMDISPEMLDEAREKGAFRNLQVEDMTKPLTYDDDVYDAVACVGTFTHAHVGPKGFNELVRITKPGGFIVATVHEGVWPDGYEEHFKALEEKGAVKIKSTAEAPYHLNKCRLCVLEVV</sequence>
<dbReference type="InterPro" id="IPR013216">
    <property type="entry name" value="Methyltransf_11"/>
</dbReference>
<dbReference type="OrthoDB" id="9807911at2"/>
<dbReference type="Proteomes" id="UP000245168">
    <property type="component" value="Unassembled WGS sequence"/>
</dbReference>
<feature type="domain" description="Methyltransferase type 11" evidence="1">
    <location>
        <begin position="65"/>
        <end position="157"/>
    </location>
</feature>
<dbReference type="EMBL" id="QEXV01000001">
    <property type="protein sequence ID" value="PWE18054.1"/>
    <property type="molecule type" value="Genomic_DNA"/>
</dbReference>
<organism evidence="2 3">
    <name type="scientific">Marinicauda salina</name>
    <dbReference type="NCBI Taxonomy" id="2135793"/>
    <lineage>
        <taxon>Bacteria</taxon>
        <taxon>Pseudomonadati</taxon>
        <taxon>Pseudomonadota</taxon>
        <taxon>Alphaproteobacteria</taxon>
        <taxon>Maricaulales</taxon>
        <taxon>Maricaulaceae</taxon>
        <taxon>Marinicauda</taxon>
    </lineage>
</organism>